<evidence type="ECO:0000313" key="3">
    <source>
        <dbReference type="Proteomes" id="UP001157960"/>
    </source>
</evidence>
<dbReference type="EMBL" id="FXTZ01000002">
    <property type="protein sequence ID" value="SMP10656.1"/>
    <property type="molecule type" value="Genomic_DNA"/>
</dbReference>
<accession>A0ABY1NIM1</accession>
<name>A0ABY1NIM1_9FLAO</name>
<dbReference type="Proteomes" id="UP001157960">
    <property type="component" value="Unassembled WGS sequence"/>
</dbReference>
<gene>
    <name evidence="2" type="ORF">SAMN06264346_102227</name>
</gene>
<feature type="chain" id="PRO_5046131497" evidence="1">
    <location>
        <begin position="22"/>
        <end position="155"/>
    </location>
</feature>
<feature type="signal peptide" evidence="1">
    <location>
        <begin position="1"/>
        <end position="21"/>
    </location>
</feature>
<reference evidence="2 3" key="1">
    <citation type="submission" date="2017-05" db="EMBL/GenBank/DDBJ databases">
        <authorList>
            <person name="Varghese N."/>
            <person name="Submissions S."/>
        </authorList>
    </citation>
    <scope>NUCLEOTIDE SEQUENCE [LARGE SCALE GENOMIC DNA]</scope>
    <source>
        <strain evidence="2 3">DSM 28214</strain>
    </source>
</reference>
<evidence type="ECO:0000256" key="1">
    <source>
        <dbReference type="SAM" id="SignalP"/>
    </source>
</evidence>
<keyword evidence="3" id="KW-1185">Reference proteome</keyword>
<organism evidence="2 3">
    <name type="scientific">Chryseobacterium profundimaris</name>
    <dbReference type="NCBI Taxonomy" id="1387275"/>
    <lineage>
        <taxon>Bacteria</taxon>
        <taxon>Pseudomonadati</taxon>
        <taxon>Bacteroidota</taxon>
        <taxon>Flavobacteriia</taxon>
        <taxon>Flavobacteriales</taxon>
        <taxon>Weeksellaceae</taxon>
        <taxon>Chryseobacterium group</taxon>
        <taxon>Chryseobacterium</taxon>
    </lineage>
</organism>
<protein>
    <submittedName>
        <fullName evidence="2">Uncharacterized protein</fullName>
    </submittedName>
</protein>
<sequence length="155" mass="18497">MRTFLLRITLLFMLLPMSVFSQQFLWSTINKENSVYVPIENVTDEVMKFYNHYEFYYDGTGYSKEGFLKYFLKFDDKSQDSKHFRQLVSEIKDTTVIAFKSNLGKGSVIMVMIIGEKNVDFVAFSNNYESDVLHTHNYLIDKREKFERWFSQLLK</sequence>
<proteinExistence type="predicted"/>
<evidence type="ECO:0000313" key="2">
    <source>
        <dbReference type="EMBL" id="SMP10656.1"/>
    </source>
</evidence>
<keyword evidence="1" id="KW-0732">Signal</keyword>
<comment type="caution">
    <text evidence="2">The sequence shown here is derived from an EMBL/GenBank/DDBJ whole genome shotgun (WGS) entry which is preliminary data.</text>
</comment>